<dbReference type="EMBL" id="BNJG01000004">
    <property type="protein sequence ID" value="GHO60105.1"/>
    <property type="molecule type" value="Genomic_DNA"/>
</dbReference>
<organism evidence="2 3">
    <name type="scientific">Ktedonobacter robiniae</name>
    <dbReference type="NCBI Taxonomy" id="2778365"/>
    <lineage>
        <taxon>Bacteria</taxon>
        <taxon>Bacillati</taxon>
        <taxon>Chloroflexota</taxon>
        <taxon>Ktedonobacteria</taxon>
        <taxon>Ktedonobacterales</taxon>
        <taxon>Ktedonobacteraceae</taxon>
        <taxon>Ktedonobacter</taxon>
    </lineage>
</organism>
<comment type="caution">
    <text evidence="2">The sequence shown here is derived from an EMBL/GenBank/DDBJ whole genome shotgun (WGS) entry which is preliminary data.</text>
</comment>
<protein>
    <submittedName>
        <fullName evidence="2">Uncharacterized protein</fullName>
    </submittedName>
</protein>
<keyword evidence="3" id="KW-1185">Reference proteome</keyword>
<evidence type="ECO:0000313" key="2">
    <source>
        <dbReference type="EMBL" id="GHO60105.1"/>
    </source>
</evidence>
<evidence type="ECO:0000313" key="3">
    <source>
        <dbReference type="Proteomes" id="UP000654345"/>
    </source>
</evidence>
<evidence type="ECO:0000256" key="1">
    <source>
        <dbReference type="SAM" id="SignalP"/>
    </source>
</evidence>
<feature type="chain" id="PRO_5046693181" evidence="1">
    <location>
        <begin position="28"/>
        <end position="151"/>
    </location>
</feature>
<accession>A0ABQ3V5C4</accession>
<dbReference type="RefSeq" id="WP_201376278.1">
    <property type="nucleotide sequence ID" value="NZ_BNJG01000004.1"/>
</dbReference>
<dbReference type="PROSITE" id="PS51257">
    <property type="entry name" value="PROKAR_LIPOPROTEIN"/>
    <property type="match status" value="1"/>
</dbReference>
<sequence>MKTSVRQSKGFWPLLSLVMVLTSIAFTACSFDNSSRPSAQYTIPNPPTALPAEYYKTVKEQVAKALRLSVSQTADKIKTDPDGLFGVANHQGISQEQFTKIQLDAMQTAGKQMVTMAKWTQQQADNDFKYWQARSEKALNGDISTWFVDNK</sequence>
<feature type="signal peptide" evidence="1">
    <location>
        <begin position="1"/>
        <end position="27"/>
    </location>
</feature>
<proteinExistence type="predicted"/>
<name>A0ABQ3V5C4_9CHLR</name>
<keyword evidence="1" id="KW-0732">Signal</keyword>
<gene>
    <name evidence="2" type="ORF">KSB_85800</name>
</gene>
<reference evidence="2 3" key="1">
    <citation type="journal article" date="2021" name="Int. J. Syst. Evol. Microbiol.">
        <title>Reticulibacter mediterranei gen. nov., sp. nov., within the new family Reticulibacteraceae fam. nov., and Ktedonospora formicarum gen. nov., sp. nov., Ktedonobacter robiniae sp. nov., Dictyobacter formicarum sp. nov. and Dictyobacter arantiisoli sp. nov., belonging to the class Ktedonobacteria.</title>
        <authorList>
            <person name="Yabe S."/>
            <person name="Zheng Y."/>
            <person name="Wang C.M."/>
            <person name="Sakai Y."/>
            <person name="Abe K."/>
            <person name="Yokota A."/>
            <person name="Donadio S."/>
            <person name="Cavaletti L."/>
            <person name="Monciardini P."/>
        </authorList>
    </citation>
    <scope>NUCLEOTIDE SEQUENCE [LARGE SCALE GENOMIC DNA]</scope>
    <source>
        <strain evidence="2 3">SOSP1-30</strain>
    </source>
</reference>
<dbReference type="Proteomes" id="UP000654345">
    <property type="component" value="Unassembled WGS sequence"/>
</dbReference>